<evidence type="ECO:0000313" key="6">
    <source>
        <dbReference type="Proteomes" id="UP001275867"/>
    </source>
</evidence>
<dbReference type="OrthoDB" id="9805423at2"/>
<comment type="caution">
    <text evidence="3">The sequence shown here is derived from an EMBL/GenBank/DDBJ whole genome shotgun (WGS) entry which is preliminary data.</text>
</comment>
<name>A0A176TKU7_9LACO</name>
<reference evidence="3" key="2">
    <citation type="submission" date="2019-10" db="EMBL/GenBank/DDBJ databases">
        <title>Malate fermentation in French cider.</title>
        <authorList>
            <person name="Cousin F.J."/>
            <person name="Medina Fernandez S."/>
            <person name="Misery B."/>
            <person name="Laplace J.-M."/>
            <person name="Cretenet M."/>
        </authorList>
    </citation>
    <scope>NUCLEOTIDE SEQUENCE</scope>
    <source>
        <strain evidence="3">UCMA15901</strain>
    </source>
</reference>
<dbReference type="Gene3D" id="3.40.50.1820">
    <property type="entry name" value="alpha/beta hydrolase"/>
    <property type="match status" value="1"/>
</dbReference>
<dbReference type="GO" id="GO:0016020">
    <property type="term" value="C:membrane"/>
    <property type="evidence" value="ECO:0007669"/>
    <property type="project" value="TreeGrafter"/>
</dbReference>
<organism evidence="3 6">
    <name type="scientific">Pediococcus parvulus</name>
    <dbReference type="NCBI Taxonomy" id="54062"/>
    <lineage>
        <taxon>Bacteria</taxon>
        <taxon>Bacillati</taxon>
        <taxon>Bacillota</taxon>
        <taxon>Bacilli</taxon>
        <taxon>Lactobacillales</taxon>
        <taxon>Lactobacillaceae</taxon>
        <taxon>Pediococcus</taxon>
    </lineage>
</organism>
<dbReference type="AlphaFoldDB" id="A0A176TKU7"/>
<dbReference type="GeneID" id="93383338"/>
<reference evidence="4 5" key="1">
    <citation type="submission" date="2016-05" db="EMBL/GenBank/DDBJ databases">
        <title>Draft genome sequence of Pediococcus parvulus 2.6, a probiotic beta-glucan producer strain.</title>
        <authorList>
            <person name="Mohedano M.L."/>
            <person name="Perez-Ramos A."/>
            <person name="Duenas M.T."/>
            <person name="Lamontanara A."/>
            <person name="Orru L."/>
            <person name="Spano G."/>
            <person name="Capozzi V."/>
            <person name="Lopez P."/>
        </authorList>
    </citation>
    <scope>NUCLEOTIDE SEQUENCE [LARGE SCALE GENOMIC DNA]</scope>
    <source>
        <strain evidence="4 5">2.6</strain>
    </source>
</reference>
<feature type="domain" description="AB hydrolase-1" evidence="2">
    <location>
        <begin position="21"/>
        <end position="141"/>
    </location>
</feature>
<evidence type="ECO:0000313" key="5">
    <source>
        <dbReference type="Proteomes" id="UP000077280"/>
    </source>
</evidence>
<dbReference type="GO" id="GO:0016787">
    <property type="term" value="F:hydrolase activity"/>
    <property type="evidence" value="ECO:0007669"/>
    <property type="project" value="UniProtKB-KW"/>
</dbReference>
<dbReference type="SUPFAM" id="SSF53474">
    <property type="entry name" value="alpha/beta-Hydrolases"/>
    <property type="match status" value="1"/>
</dbReference>
<proteinExistence type="predicted"/>
<dbReference type="InterPro" id="IPR000073">
    <property type="entry name" value="AB_hydrolase_1"/>
</dbReference>
<dbReference type="Pfam" id="PF00561">
    <property type="entry name" value="Abhydrolase_1"/>
    <property type="match status" value="1"/>
</dbReference>
<evidence type="ECO:0000256" key="1">
    <source>
        <dbReference type="ARBA" id="ARBA00022801"/>
    </source>
</evidence>
<gene>
    <name evidence="4" type="ORF">A7K95_05260</name>
    <name evidence="3" type="ORF">GA842_08755</name>
</gene>
<evidence type="ECO:0000259" key="2">
    <source>
        <dbReference type="Pfam" id="PF00561"/>
    </source>
</evidence>
<keyword evidence="1 3" id="KW-0378">Hydrolase</keyword>
<protein>
    <submittedName>
        <fullName evidence="3">Alpha/beta fold hydrolase</fullName>
    </submittedName>
    <submittedName>
        <fullName evidence="4">Alpha/beta hydrolase</fullName>
    </submittedName>
</protein>
<dbReference type="EMBL" id="WERX01000031">
    <property type="protein sequence ID" value="MDV7694938.1"/>
    <property type="molecule type" value="Genomic_DNA"/>
</dbReference>
<dbReference type="InterPro" id="IPR029058">
    <property type="entry name" value="AB_hydrolase_fold"/>
</dbReference>
<evidence type="ECO:0000313" key="3">
    <source>
        <dbReference type="EMBL" id="MDV7694938.1"/>
    </source>
</evidence>
<dbReference type="RefSeq" id="WP_057785037.1">
    <property type="nucleotide sequence ID" value="NZ_BJWE01000069.1"/>
</dbReference>
<evidence type="ECO:0000313" key="4">
    <source>
        <dbReference type="EMBL" id="OAD64367.1"/>
    </source>
</evidence>
<dbReference type="EMBL" id="LXND01000037">
    <property type="protein sequence ID" value="OAD64367.1"/>
    <property type="molecule type" value="Genomic_DNA"/>
</dbReference>
<sequence>MKFETSDLVTLDYSDEGTGQPVVFLTGFGGSKEIWHQQKKLLLQRGLRVVRLDFRNQGLSQHVNWGLRISRLAADVHELCVLLKLTDFILVGNSMGGATIYAYLSLFGPVNVHKIVIVDQPPKMINESDWQFGFKNLTWQNFKDRLKQPLGPSTFKHIDDDTFALVKKVTESYPFDSKLDYPLLLNHAVQDWRDVIKRMSIPMLLVVGQQSPYFDYHFSDEIQKMNGTIKTAMVEKSGHIVMAEQSEKFNQLLWQFIGN</sequence>
<dbReference type="PANTHER" id="PTHR43798">
    <property type="entry name" value="MONOACYLGLYCEROL LIPASE"/>
    <property type="match status" value="1"/>
</dbReference>
<dbReference type="InterPro" id="IPR050266">
    <property type="entry name" value="AB_hydrolase_sf"/>
</dbReference>
<keyword evidence="5" id="KW-1185">Reference proteome</keyword>
<dbReference type="PANTHER" id="PTHR43798:SF31">
    <property type="entry name" value="AB HYDROLASE SUPERFAMILY PROTEIN YCLE"/>
    <property type="match status" value="1"/>
</dbReference>
<dbReference type="Proteomes" id="UP000077280">
    <property type="component" value="Unassembled WGS sequence"/>
</dbReference>
<dbReference type="Proteomes" id="UP001275867">
    <property type="component" value="Unassembled WGS sequence"/>
</dbReference>
<accession>A0A176TKU7</accession>